<feature type="binding site" evidence="4">
    <location>
        <begin position="116"/>
        <end position="120"/>
    </location>
    <ligand>
        <name>S-adenosyl-L-methionine</name>
        <dbReference type="ChEBI" id="CHEBI:59789"/>
    </ligand>
</feature>
<dbReference type="GO" id="GO:0003676">
    <property type="term" value="F:nucleic acid binding"/>
    <property type="evidence" value="ECO:0007669"/>
    <property type="project" value="InterPro"/>
</dbReference>
<sequence length="281" mass="30267">MRGAELCARATRQMTAAGVPDAGRDARRLLAHVLKVPAGRLTLFLPEDVAADLEGAFNVLVERRCERVPVSHLIGRRMFYGREFLVTPEVLDPRPETETLIEAALAGPFERVLDLGTGSGCILLTLLAERDGCVGLGVDLSPEALHVAFWNRNALGLDGRAAFEVGSWYDPLAGQSERYDLIVSNPPYIALNEMADLSPEVRDYEPRLALTDEADGLTAYRLIVAGAPAHLEDGGRILVEIGPTQGAAVSAMMVTSGFTQVSVIPDLDGRDRVVSGKIHAK</sequence>
<dbReference type="GO" id="GO:0032259">
    <property type="term" value="P:methylation"/>
    <property type="evidence" value="ECO:0007669"/>
    <property type="project" value="UniProtKB-KW"/>
</dbReference>
<keyword evidence="8" id="KW-1185">Reference proteome</keyword>
<evidence type="ECO:0000313" key="8">
    <source>
        <dbReference type="Proteomes" id="UP000220836"/>
    </source>
</evidence>
<evidence type="ECO:0000256" key="2">
    <source>
        <dbReference type="ARBA" id="ARBA00022679"/>
    </source>
</evidence>
<dbReference type="EC" id="2.1.1.297" evidence="4"/>
<evidence type="ECO:0000256" key="1">
    <source>
        <dbReference type="ARBA" id="ARBA00022603"/>
    </source>
</evidence>
<keyword evidence="2 4" id="KW-0808">Transferase</keyword>
<proteinExistence type="inferred from homology"/>
<dbReference type="Proteomes" id="UP000220836">
    <property type="component" value="Unassembled WGS sequence"/>
</dbReference>
<comment type="catalytic activity">
    <reaction evidence="4">
        <text>L-glutaminyl-[peptide chain release factor] + S-adenosyl-L-methionine = N(5)-methyl-L-glutaminyl-[peptide chain release factor] + S-adenosyl-L-homocysteine + H(+)</text>
        <dbReference type="Rhea" id="RHEA:42896"/>
        <dbReference type="Rhea" id="RHEA-COMP:10271"/>
        <dbReference type="Rhea" id="RHEA-COMP:10272"/>
        <dbReference type="ChEBI" id="CHEBI:15378"/>
        <dbReference type="ChEBI" id="CHEBI:30011"/>
        <dbReference type="ChEBI" id="CHEBI:57856"/>
        <dbReference type="ChEBI" id="CHEBI:59789"/>
        <dbReference type="ChEBI" id="CHEBI:61891"/>
        <dbReference type="EC" id="2.1.1.297"/>
    </reaction>
</comment>
<name>A0A238JTM8_9RHOB</name>
<feature type="binding site" evidence="4">
    <location>
        <position position="139"/>
    </location>
    <ligand>
        <name>S-adenosyl-L-methionine</name>
        <dbReference type="ChEBI" id="CHEBI:59789"/>
    </ligand>
</feature>
<dbReference type="HAMAP" id="MF_02126">
    <property type="entry name" value="RF_methyltr_PrmC"/>
    <property type="match status" value="1"/>
</dbReference>
<dbReference type="NCBIfam" id="TIGR00536">
    <property type="entry name" value="hemK_fam"/>
    <property type="match status" value="1"/>
</dbReference>
<dbReference type="Pfam" id="PF13847">
    <property type="entry name" value="Methyltransf_31"/>
    <property type="match status" value="1"/>
</dbReference>
<feature type="binding site" evidence="4">
    <location>
        <begin position="185"/>
        <end position="188"/>
    </location>
    <ligand>
        <name>substrate</name>
    </ligand>
</feature>
<dbReference type="Gene3D" id="1.10.8.10">
    <property type="entry name" value="DNA helicase RuvA subunit, C-terminal domain"/>
    <property type="match status" value="1"/>
</dbReference>
<dbReference type="PANTHER" id="PTHR18895">
    <property type="entry name" value="HEMK METHYLTRANSFERASE"/>
    <property type="match status" value="1"/>
</dbReference>
<gene>
    <name evidence="7" type="primary">prmC_1</name>
    <name evidence="4" type="synonym">prmC</name>
    <name evidence="7" type="ORF">PEV8663_00259</name>
</gene>
<dbReference type="InterPro" id="IPR040758">
    <property type="entry name" value="PrmC_N"/>
</dbReference>
<evidence type="ECO:0000256" key="3">
    <source>
        <dbReference type="ARBA" id="ARBA00022691"/>
    </source>
</evidence>
<evidence type="ECO:0000259" key="6">
    <source>
        <dbReference type="Pfam" id="PF17827"/>
    </source>
</evidence>
<dbReference type="Pfam" id="PF17827">
    <property type="entry name" value="PrmC_N"/>
    <property type="match status" value="1"/>
</dbReference>
<dbReference type="InterPro" id="IPR025714">
    <property type="entry name" value="Methyltranfer_dom"/>
</dbReference>
<keyword evidence="3 4" id="KW-0949">S-adenosyl-L-methionine</keyword>
<feature type="binding site" evidence="4">
    <location>
        <position position="168"/>
    </location>
    <ligand>
        <name>S-adenosyl-L-methionine</name>
        <dbReference type="ChEBI" id="CHEBI:59789"/>
    </ligand>
</feature>
<dbReference type="NCBIfam" id="TIGR03534">
    <property type="entry name" value="RF_mod_PrmC"/>
    <property type="match status" value="1"/>
</dbReference>
<reference evidence="7 8" key="1">
    <citation type="submission" date="2017-05" db="EMBL/GenBank/DDBJ databases">
        <authorList>
            <person name="Song R."/>
            <person name="Chenine A.L."/>
            <person name="Ruprecht R.M."/>
        </authorList>
    </citation>
    <scope>NUCLEOTIDE SEQUENCE [LARGE SCALE GENOMIC DNA]</scope>
    <source>
        <strain evidence="7 8">CECT 8663</strain>
    </source>
</reference>
<dbReference type="GO" id="GO:0102559">
    <property type="term" value="F:peptide chain release factor N(5)-glutamine methyltransferase activity"/>
    <property type="evidence" value="ECO:0007669"/>
    <property type="project" value="UniProtKB-EC"/>
</dbReference>
<accession>A0A238JTM8</accession>
<organism evidence="7 8">
    <name type="scientific">Pelagimonas varians</name>
    <dbReference type="NCBI Taxonomy" id="696760"/>
    <lineage>
        <taxon>Bacteria</taxon>
        <taxon>Pseudomonadati</taxon>
        <taxon>Pseudomonadota</taxon>
        <taxon>Alphaproteobacteria</taxon>
        <taxon>Rhodobacterales</taxon>
        <taxon>Roseobacteraceae</taxon>
        <taxon>Pelagimonas</taxon>
    </lineage>
</organism>
<keyword evidence="1 4" id="KW-0489">Methyltransferase</keyword>
<dbReference type="OrthoDB" id="9800643at2"/>
<dbReference type="InterPro" id="IPR002052">
    <property type="entry name" value="DNA_methylase_N6_adenine_CS"/>
</dbReference>
<dbReference type="CDD" id="cd02440">
    <property type="entry name" value="AdoMet_MTases"/>
    <property type="match status" value="1"/>
</dbReference>
<feature type="binding site" evidence="4">
    <location>
        <position position="185"/>
    </location>
    <ligand>
        <name>S-adenosyl-L-methionine</name>
        <dbReference type="ChEBI" id="CHEBI:59789"/>
    </ligand>
</feature>
<dbReference type="EMBL" id="FXYH01000001">
    <property type="protein sequence ID" value="SMX33544.1"/>
    <property type="molecule type" value="Genomic_DNA"/>
</dbReference>
<dbReference type="InterPro" id="IPR029063">
    <property type="entry name" value="SAM-dependent_MTases_sf"/>
</dbReference>
<protein>
    <recommendedName>
        <fullName evidence="4">Release factor glutamine methyltransferase</fullName>
        <shortName evidence="4">RF MTase</shortName>
        <ecNumber evidence="4">2.1.1.297</ecNumber>
    </recommendedName>
    <alternativeName>
        <fullName evidence="4">N5-glutamine methyltransferase PrmC</fullName>
    </alternativeName>
    <alternativeName>
        <fullName evidence="4">Protein-(glutamine-N5) MTase PrmC</fullName>
    </alternativeName>
    <alternativeName>
        <fullName evidence="4">Protein-glutamine N-methyltransferase PrmC</fullName>
    </alternativeName>
</protein>
<feature type="domain" description="Methyltransferase" evidence="5">
    <location>
        <begin position="111"/>
        <end position="195"/>
    </location>
</feature>
<dbReference type="Gene3D" id="3.40.50.150">
    <property type="entry name" value="Vaccinia Virus protein VP39"/>
    <property type="match status" value="1"/>
</dbReference>
<evidence type="ECO:0000313" key="7">
    <source>
        <dbReference type="EMBL" id="SMX33544.1"/>
    </source>
</evidence>
<dbReference type="SUPFAM" id="SSF53335">
    <property type="entry name" value="S-adenosyl-L-methionine-dependent methyltransferases"/>
    <property type="match status" value="1"/>
</dbReference>
<dbReference type="PROSITE" id="PS00092">
    <property type="entry name" value="N6_MTASE"/>
    <property type="match status" value="1"/>
</dbReference>
<dbReference type="RefSeq" id="WP_097802806.1">
    <property type="nucleotide sequence ID" value="NZ_FXYH01000001.1"/>
</dbReference>
<dbReference type="PANTHER" id="PTHR18895:SF74">
    <property type="entry name" value="MTRF1L RELEASE FACTOR GLUTAMINE METHYLTRANSFERASE"/>
    <property type="match status" value="1"/>
</dbReference>
<comment type="function">
    <text evidence="4">Methylates the class 1 translation termination release factors RF1/PrfA and RF2/PrfB on the glutamine residue of the universally conserved GGQ motif.</text>
</comment>
<dbReference type="InterPro" id="IPR004556">
    <property type="entry name" value="HemK-like"/>
</dbReference>
<dbReference type="AlphaFoldDB" id="A0A238JTM8"/>
<evidence type="ECO:0000259" key="5">
    <source>
        <dbReference type="Pfam" id="PF13847"/>
    </source>
</evidence>
<dbReference type="InterPro" id="IPR019874">
    <property type="entry name" value="RF_methyltr_PrmC"/>
</dbReference>
<dbReference type="InterPro" id="IPR050320">
    <property type="entry name" value="N5-glutamine_MTase"/>
</dbReference>
<feature type="domain" description="Release factor glutamine methyltransferase N-terminal" evidence="6">
    <location>
        <begin position="5"/>
        <end position="75"/>
    </location>
</feature>
<comment type="similarity">
    <text evidence="4">Belongs to the protein N5-glutamine methyltransferase family. PrmC subfamily.</text>
</comment>
<evidence type="ECO:0000256" key="4">
    <source>
        <dbReference type="HAMAP-Rule" id="MF_02126"/>
    </source>
</evidence>